<feature type="coiled-coil region" evidence="1">
    <location>
        <begin position="48"/>
        <end position="96"/>
    </location>
</feature>
<proteinExistence type="predicted"/>
<dbReference type="Proteomes" id="UP001152484">
    <property type="component" value="Unassembled WGS sequence"/>
</dbReference>
<gene>
    <name evidence="3" type="ORF">CEURO_LOCUS5400</name>
</gene>
<reference evidence="3" key="1">
    <citation type="submission" date="2022-07" db="EMBL/GenBank/DDBJ databases">
        <authorList>
            <person name="Macas J."/>
            <person name="Novak P."/>
            <person name="Neumann P."/>
        </authorList>
    </citation>
    <scope>NUCLEOTIDE SEQUENCE</scope>
</reference>
<dbReference type="EMBL" id="CAMAPE010000009">
    <property type="protein sequence ID" value="CAH9074938.1"/>
    <property type="molecule type" value="Genomic_DNA"/>
</dbReference>
<keyword evidence="4" id="KW-1185">Reference proteome</keyword>
<evidence type="ECO:0000256" key="1">
    <source>
        <dbReference type="SAM" id="Coils"/>
    </source>
</evidence>
<comment type="caution">
    <text evidence="3">The sequence shown here is derived from an EMBL/GenBank/DDBJ whole genome shotgun (WGS) entry which is preliminary data.</text>
</comment>
<accession>A0A9P1E2X8</accession>
<evidence type="ECO:0000313" key="4">
    <source>
        <dbReference type="Proteomes" id="UP001152484"/>
    </source>
</evidence>
<feature type="compositionally biased region" description="Polar residues" evidence="2">
    <location>
        <begin position="137"/>
        <end position="146"/>
    </location>
</feature>
<protein>
    <submittedName>
        <fullName evidence="3">Uncharacterized protein</fullName>
    </submittedName>
</protein>
<evidence type="ECO:0000256" key="2">
    <source>
        <dbReference type="SAM" id="MobiDB-lite"/>
    </source>
</evidence>
<evidence type="ECO:0000313" key="3">
    <source>
        <dbReference type="EMBL" id="CAH9074938.1"/>
    </source>
</evidence>
<dbReference type="AlphaFoldDB" id="A0A9P1E2X8"/>
<sequence>MEEDIKELTKRWVSPEDQQVLGSLEDPDLVGGIMRCWTVALLHFLQFYQRSNQKMEFHQKRIVELEKENTALFGKIEEYREQIEAWKHKAQTSAIEAVSAFKKSHEYAQAMEDAGRARMKDIAHEWLKAEEGREKSSGQTPPSTQN</sequence>
<feature type="compositionally biased region" description="Basic and acidic residues" evidence="2">
    <location>
        <begin position="126"/>
        <end position="136"/>
    </location>
</feature>
<organism evidence="3 4">
    <name type="scientific">Cuscuta europaea</name>
    <name type="common">European dodder</name>
    <dbReference type="NCBI Taxonomy" id="41803"/>
    <lineage>
        <taxon>Eukaryota</taxon>
        <taxon>Viridiplantae</taxon>
        <taxon>Streptophyta</taxon>
        <taxon>Embryophyta</taxon>
        <taxon>Tracheophyta</taxon>
        <taxon>Spermatophyta</taxon>
        <taxon>Magnoliopsida</taxon>
        <taxon>eudicotyledons</taxon>
        <taxon>Gunneridae</taxon>
        <taxon>Pentapetalae</taxon>
        <taxon>asterids</taxon>
        <taxon>lamiids</taxon>
        <taxon>Solanales</taxon>
        <taxon>Convolvulaceae</taxon>
        <taxon>Cuscuteae</taxon>
        <taxon>Cuscuta</taxon>
        <taxon>Cuscuta subgen. Cuscuta</taxon>
    </lineage>
</organism>
<feature type="region of interest" description="Disordered" evidence="2">
    <location>
        <begin position="126"/>
        <end position="146"/>
    </location>
</feature>
<name>A0A9P1E2X8_CUSEU</name>
<keyword evidence="1" id="KW-0175">Coiled coil</keyword>